<gene>
    <name evidence="3" type="ORF">C7B77_15880</name>
</gene>
<comment type="caution">
    <text evidence="3">The sequence shown here is derived from an EMBL/GenBank/DDBJ whole genome shotgun (WGS) entry which is preliminary data.</text>
</comment>
<evidence type="ECO:0000313" key="3">
    <source>
        <dbReference type="EMBL" id="PSB55167.1"/>
    </source>
</evidence>
<dbReference type="InterPro" id="IPR000683">
    <property type="entry name" value="Gfo/Idh/MocA-like_OxRdtase_N"/>
</dbReference>
<dbReference type="PANTHER" id="PTHR43708:SF3">
    <property type="entry name" value="OXIDOREDUCTASE"/>
    <property type="match status" value="1"/>
</dbReference>
<reference evidence="3 4" key="1">
    <citation type="submission" date="2018-03" db="EMBL/GenBank/DDBJ databases">
        <title>The ancient ancestry and fast evolution of plastids.</title>
        <authorList>
            <person name="Moore K.R."/>
            <person name="Magnabosco C."/>
            <person name="Momper L."/>
            <person name="Gold D.A."/>
            <person name="Bosak T."/>
            <person name="Fournier G.P."/>
        </authorList>
    </citation>
    <scope>NUCLEOTIDE SEQUENCE [LARGE SCALE GENOMIC DNA]</scope>
    <source>
        <strain evidence="3 4">CCALA 037</strain>
    </source>
</reference>
<evidence type="ECO:0000313" key="4">
    <source>
        <dbReference type="Proteomes" id="UP000238937"/>
    </source>
</evidence>
<dbReference type="Gene3D" id="3.40.50.720">
    <property type="entry name" value="NAD(P)-binding Rossmann-like Domain"/>
    <property type="match status" value="1"/>
</dbReference>
<dbReference type="Gene3D" id="3.30.360.10">
    <property type="entry name" value="Dihydrodipicolinate Reductase, domain 2"/>
    <property type="match status" value="1"/>
</dbReference>
<accession>A0A2T1GCN7</accession>
<dbReference type="PANTHER" id="PTHR43708">
    <property type="entry name" value="CONSERVED EXPRESSED OXIDOREDUCTASE (EUROFUNG)"/>
    <property type="match status" value="1"/>
</dbReference>
<proteinExistence type="predicted"/>
<dbReference type="InterPro" id="IPR055170">
    <property type="entry name" value="GFO_IDH_MocA-like_dom"/>
</dbReference>
<dbReference type="OrthoDB" id="9815825at2"/>
<dbReference type="AlphaFoldDB" id="A0A2T1GCN7"/>
<dbReference type="InterPro" id="IPR036291">
    <property type="entry name" value="NAD(P)-bd_dom_sf"/>
</dbReference>
<evidence type="ECO:0000259" key="1">
    <source>
        <dbReference type="Pfam" id="PF01408"/>
    </source>
</evidence>
<dbReference type="SUPFAM" id="SSF51735">
    <property type="entry name" value="NAD(P)-binding Rossmann-fold domains"/>
    <property type="match status" value="1"/>
</dbReference>
<dbReference type="Pfam" id="PF22725">
    <property type="entry name" value="GFO_IDH_MocA_C3"/>
    <property type="match status" value="1"/>
</dbReference>
<feature type="domain" description="Gfo/Idh/MocA-like oxidoreductase N-terminal" evidence="1">
    <location>
        <begin position="25"/>
        <end position="139"/>
    </location>
</feature>
<dbReference type="SUPFAM" id="SSF55347">
    <property type="entry name" value="Glyceraldehyde-3-phosphate dehydrogenase-like, C-terminal domain"/>
    <property type="match status" value="1"/>
</dbReference>
<organism evidence="3 4">
    <name type="scientific">Chamaesiphon polymorphus CCALA 037</name>
    <dbReference type="NCBI Taxonomy" id="2107692"/>
    <lineage>
        <taxon>Bacteria</taxon>
        <taxon>Bacillati</taxon>
        <taxon>Cyanobacteriota</taxon>
        <taxon>Cyanophyceae</taxon>
        <taxon>Gomontiellales</taxon>
        <taxon>Chamaesiphonaceae</taxon>
        <taxon>Chamaesiphon</taxon>
    </lineage>
</organism>
<name>A0A2T1GCN7_9CYAN</name>
<dbReference type="InterPro" id="IPR051317">
    <property type="entry name" value="Gfo/Idh/MocA_oxidoreduct"/>
</dbReference>
<keyword evidence="4" id="KW-1185">Reference proteome</keyword>
<dbReference type="GO" id="GO:0000166">
    <property type="term" value="F:nucleotide binding"/>
    <property type="evidence" value="ECO:0007669"/>
    <property type="project" value="InterPro"/>
</dbReference>
<sequence length="384" mass="42973">MKKECKSLSLPLSLGFIGGSTKSAVGYTHFVASQMDNSWKLAAGCFSHNFRDNQETANVYGVPPERVYESWKEMLDTEQGKLDAVAILTPTPMHFELVKACLERGYAVICEKALAMSSDEIKQIIDLRDKMNGFIAVNYNYSGYPMVRELRSIIKSGQLGQILHFQAEMPQEGFIRVDTGGNKPTPQAWRLLDGQIPTIYLDLAVHLHQLIDYLIQQKPLAVVATQDSFGWFPEIVDNVSSLCRYTEGIQGQFWFSKSALGHRNGLKLRIYGSHASAEWYQANPEELILAYADGRREILDRAARTEIAKDLRYNRFKSGHPAGFIEAFANLYVDIANALIEYNSSGSYHSSEVFGADLALEGLQMLEAMVLSGSKGWTKTPPQH</sequence>
<feature type="domain" description="GFO/IDH/MocA-like oxidoreductase" evidence="2">
    <location>
        <begin position="147"/>
        <end position="277"/>
    </location>
</feature>
<dbReference type="Pfam" id="PF01408">
    <property type="entry name" value="GFO_IDH_MocA"/>
    <property type="match status" value="1"/>
</dbReference>
<dbReference type="EMBL" id="PVWO01000205">
    <property type="protein sequence ID" value="PSB55167.1"/>
    <property type="molecule type" value="Genomic_DNA"/>
</dbReference>
<dbReference type="RefSeq" id="WP_106306731.1">
    <property type="nucleotide sequence ID" value="NZ_PVWO01000205.1"/>
</dbReference>
<protein>
    <submittedName>
        <fullName evidence="3">Gfo/Idh/MocA family oxidoreductase</fullName>
    </submittedName>
</protein>
<evidence type="ECO:0000259" key="2">
    <source>
        <dbReference type="Pfam" id="PF22725"/>
    </source>
</evidence>
<dbReference type="Proteomes" id="UP000238937">
    <property type="component" value="Unassembled WGS sequence"/>
</dbReference>